<evidence type="ECO:0000313" key="7">
    <source>
        <dbReference type="EMBL" id="EKX37867.1"/>
    </source>
</evidence>
<dbReference type="PANTHER" id="PTHR44329:SF260">
    <property type="entry name" value="PROTEIN KINASE DOMAIN-CONTAINING PROTEIN"/>
    <property type="match status" value="1"/>
</dbReference>
<dbReference type="Pfam" id="PF00069">
    <property type="entry name" value="Pkinase"/>
    <property type="match status" value="1"/>
</dbReference>
<feature type="compositionally biased region" description="Polar residues" evidence="5">
    <location>
        <begin position="173"/>
        <end position="183"/>
    </location>
</feature>
<reference evidence="9" key="2">
    <citation type="submission" date="2012-11" db="EMBL/GenBank/DDBJ databases">
        <authorList>
            <person name="Kuo A."/>
            <person name="Curtis B.A."/>
            <person name="Tanifuji G."/>
            <person name="Burki F."/>
            <person name="Gruber A."/>
            <person name="Irimia M."/>
            <person name="Maruyama S."/>
            <person name="Arias M.C."/>
            <person name="Ball S.G."/>
            <person name="Gile G.H."/>
            <person name="Hirakawa Y."/>
            <person name="Hopkins J.F."/>
            <person name="Rensing S.A."/>
            <person name="Schmutz J."/>
            <person name="Symeonidi A."/>
            <person name="Elias M."/>
            <person name="Eveleigh R.J."/>
            <person name="Herman E.K."/>
            <person name="Klute M.J."/>
            <person name="Nakayama T."/>
            <person name="Obornik M."/>
            <person name="Reyes-Prieto A."/>
            <person name="Armbrust E.V."/>
            <person name="Aves S.J."/>
            <person name="Beiko R.G."/>
            <person name="Coutinho P."/>
            <person name="Dacks J.B."/>
            <person name="Durnford D.G."/>
            <person name="Fast N.M."/>
            <person name="Green B.R."/>
            <person name="Grisdale C."/>
            <person name="Hempe F."/>
            <person name="Henrissat B."/>
            <person name="Hoppner M.P."/>
            <person name="Ishida K.-I."/>
            <person name="Kim E."/>
            <person name="Koreny L."/>
            <person name="Kroth P.G."/>
            <person name="Liu Y."/>
            <person name="Malik S.-B."/>
            <person name="Maier U.G."/>
            <person name="McRose D."/>
            <person name="Mock T."/>
            <person name="Neilson J.A."/>
            <person name="Onodera N.T."/>
            <person name="Poole A.M."/>
            <person name="Pritham E.J."/>
            <person name="Richards T.A."/>
            <person name="Rocap G."/>
            <person name="Roy S.W."/>
            <person name="Sarai C."/>
            <person name="Schaack S."/>
            <person name="Shirato S."/>
            <person name="Slamovits C.H."/>
            <person name="Spencer D.F."/>
            <person name="Suzuki S."/>
            <person name="Worden A.Z."/>
            <person name="Zauner S."/>
            <person name="Barry K."/>
            <person name="Bell C."/>
            <person name="Bharti A.K."/>
            <person name="Crow J.A."/>
            <person name="Grimwood J."/>
            <person name="Kramer R."/>
            <person name="Lindquist E."/>
            <person name="Lucas S."/>
            <person name="Salamov A."/>
            <person name="McFadden G.I."/>
            <person name="Lane C.E."/>
            <person name="Keeling P.J."/>
            <person name="Gray M.W."/>
            <person name="Grigoriev I.V."/>
            <person name="Archibald J.M."/>
        </authorList>
    </citation>
    <scope>NUCLEOTIDE SEQUENCE</scope>
    <source>
        <strain evidence="9">CCMP2712</strain>
    </source>
</reference>
<dbReference type="RefSeq" id="XP_005824847.1">
    <property type="nucleotide sequence ID" value="XM_005824790.1"/>
</dbReference>
<evidence type="ECO:0000256" key="3">
    <source>
        <dbReference type="ARBA" id="ARBA00022777"/>
    </source>
</evidence>
<dbReference type="SMART" id="SM00220">
    <property type="entry name" value="S_TKc"/>
    <property type="match status" value="1"/>
</dbReference>
<feature type="non-terminal residue" evidence="7">
    <location>
        <position position="609"/>
    </location>
</feature>
<evidence type="ECO:0000313" key="9">
    <source>
        <dbReference type="Proteomes" id="UP000011087"/>
    </source>
</evidence>
<sequence length="609" mass="66170">MDGFVLDSVTEETSTKGKNEALQDEADEPLRAEKRSSAAASVPRLSLNHFLSNLLGRTTEENKGKQQEGRTSAASEENVEASAGSHVRQTARSRERNSSCPSRECSGESRNASVDGASPRASTDGALSTRSRSGSEGQALSARGKSSEGLQEDAQSSNARGSNGVASIASLAANPSFSRSSPRMSHRAEISQGVGSNQHRDLDVLSKRIERMEELLSKAQHENARLKNELQQTGNARARGADMGEDSLGDAKKDRGVQEQEQEQQEPAVGSSTPDPSTDGGAGLMEGQYEGKSAKLDLLSLWEVDIKSIKKQRCIARGSMGTVWEATWFGSPVAVKEIDKSASSSAEWSAPGDAREEFLGSFMREVEKLCKLRHPNVVQFFGSFQQDSSMSVVTELLHWDLSPLKERLAICAQAACGLLFLHHQSPAIVHRDVKPENFLLSRDRKRVKVCDFGLARDKWRTRMNTTHTAGTLHYVAPEVHRGQDFDEKCDVYAMAMTTWEMVLLESPFHGRPEQAIPGMVGWAGERPSLEAVRRAVEEEAMAAGEGEGTGEQLGQELEKLIAAGSTAAAAAGGFDPNAIMHNDNDELRRVEHDKQLCPVVIATTSGWKQ</sequence>
<proteinExistence type="predicted"/>
<dbReference type="HOGENOM" id="CLU_448693_0_0_1"/>
<dbReference type="GeneID" id="17294598"/>
<evidence type="ECO:0000259" key="6">
    <source>
        <dbReference type="PROSITE" id="PS50011"/>
    </source>
</evidence>
<dbReference type="InterPro" id="IPR000719">
    <property type="entry name" value="Prot_kinase_dom"/>
</dbReference>
<dbReference type="FunFam" id="3.30.200.20:FF:000180">
    <property type="entry name" value="serine/threonine-protein kinase STY46-like"/>
    <property type="match status" value="1"/>
</dbReference>
<dbReference type="Proteomes" id="UP000011087">
    <property type="component" value="Unassembled WGS sequence"/>
</dbReference>
<dbReference type="SUPFAM" id="SSF56112">
    <property type="entry name" value="Protein kinase-like (PK-like)"/>
    <property type="match status" value="1"/>
</dbReference>
<gene>
    <name evidence="7" type="ORF">GUITHDRAFT_165367</name>
</gene>
<feature type="compositionally biased region" description="Basic and acidic residues" evidence="5">
    <location>
        <begin position="58"/>
        <end position="68"/>
    </location>
</feature>
<reference evidence="8" key="3">
    <citation type="submission" date="2015-06" db="UniProtKB">
        <authorList>
            <consortium name="EnsemblProtists"/>
        </authorList>
    </citation>
    <scope>IDENTIFICATION</scope>
</reference>
<keyword evidence="2" id="KW-0547">Nucleotide-binding</keyword>
<feature type="domain" description="Protein kinase" evidence="6">
    <location>
        <begin position="309"/>
        <end position="609"/>
    </location>
</feature>
<evidence type="ECO:0000256" key="1">
    <source>
        <dbReference type="ARBA" id="ARBA00022679"/>
    </source>
</evidence>
<dbReference type="OMA" id="WIVNTHR"/>
<dbReference type="EMBL" id="JH993054">
    <property type="protein sequence ID" value="EKX37867.1"/>
    <property type="molecule type" value="Genomic_DNA"/>
</dbReference>
<accession>L1IP84</accession>
<name>L1IP84_GUITC</name>
<reference evidence="7 9" key="1">
    <citation type="journal article" date="2012" name="Nature">
        <title>Algal genomes reveal evolutionary mosaicism and the fate of nucleomorphs.</title>
        <authorList>
            <consortium name="DOE Joint Genome Institute"/>
            <person name="Curtis B.A."/>
            <person name="Tanifuji G."/>
            <person name="Burki F."/>
            <person name="Gruber A."/>
            <person name="Irimia M."/>
            <person name="Maruyama S."/>
            <person name="Arias M.C."/>
            <person name="Ball S.G."/>
            <person name="Gile G.H."/>
            <person name="Hirakawa Y."/>
            <person name="Hopkins J.F."/>
            <person name="Kuo A."/>
            <person name="Rensing S.A."/>
            <person name="Schmutz J."/>
            <person name="Symeonidi A."/>
            <person name="Elias M."/>
            <person name="Eveleigh R.J."/>
            <person name="Herman E.K."/>
            <person name="Klute M.J."/>
            <person name="Nakayama T."/>
            <person name="Obornik M."/>
            <person name="Reyes-Prieto A."/>
            <person name="Armbrust E.V."/>
            <person name="Aves S.J."/>
            <person name="Beiko R.G."/>
            <person name="Coutinho P."/>
            <person name="Dacks J.B."/>
            <person name="Durnford D.G."/>
            <person name="Fast N.M."/>
            <person name="Green B.R."/>
            <person name="Grisdale C.J."/>
            <person name="Hempel F."/>
            <person name="Henrissat B."/>
            <person name="Hoppner M.P."/>
            <person name="Ishida K."/>
            <person name="Kim E."/>
            <person name="Koreny L."/>
            <person name="Kroth P.G."/>
            <person name="Liu Y."/>
            <person name="Malik S.B."/>
            <person name="Maier U.G."/>
            <person name="McRose D."/>
            <person name="Mock T."/>
            <person name="Neilson J.A."/>
            <person name="Onodera N.T."/>
            <person name="Poole A.M."/>
            <person name="Pritham E.J."/>
            <person name="Richards T.A."/>
            <person name="Rocap G."/>
            <person name="Roy S.W."/>
            <person name="Sarai C."/>
            <person name="Schaack S."/>
            <person name="Shirato S."/>
            <person name="Slamovits C.H."/>
            <person name="Spencer D.F."/>
            <person name="Suzuki S."/>
            <person name="Worden A.Z."/>
            <person name="Zauner S."/>
            <person name="Barry K."/>
            <person name="Bell C."/>
            <person name="Bharti A.K."/>
            <person name="Crow J.A."/>
            <person name="Grimwood J."/>
            <person name="Kramer R."/>
            <person name="Lindquist E."/>
            <person name="Lucas S."/>
            <person name="Salamov A."/>
            <person name="McFadden G.I."/>
            <person name="Lane C.E."/>
            <person name="Keeling P.J."/>
            <person name="Gray M.W."/>
            <person name="Grigoriev I.V."/>
            <person name="Archibald J.M."/>
        </authorList>
    </citation>
    <scope>NUCLEOTIDE SEQUENCE</scope>
    <source>
        <strain evidence="7 9">CCMP2712</strain>
    </source>
</reference>
<dbReference type="GO" id="GO:0004674">
    <property type="term" value="F:protein serine/threonine kinase activity"/>
    <property type="evidence" value="ECO:0007669"/>
    <property type="project" value="TreeGrafter"/>
</dbReference>
<dbReference type="eggNOG" id="KOG0192">
    <property type="taxonomic scope" value="Eukaryota"/>
</dbReference>
<feature type="compositionally biased region" description="Basic and acidic residues" evidence="5">
    <location>
        <begin position="249"/>
        <end position="258"/>
    </location>
</feature>
<dbReference type="OrthoDB" id="4062651at2759"/>
<feature type="compositionally biased region" description="Polar residues" evidence="5">
    <location>
        <begin position="125"/>
        <end position="138"/>
    </location>
</feature>
<feature type="compositionally biased region" description="Low complexity" evidence="5">
    <location>
        <begin position="72"/>
        <end position="85"/>
    </location>
</feature>
<keyword evidence="4" id="KW-0067">ATP-binding</keyword>
<keyword evidence="9" id="KW-1185">Reference proteome</keyword>
<protein>
    <recommendedName>
        <fullName evidence="6">Protein kinase domain-containing protein</fullName>
    </recommendedName>
</protein>
<dbReference type="InterPro" id="IPR011009">
    <property type="entry name" value="Kinase-like_dom_sf"/>
</dbReference>
<dbReference type="AlphaFoldDB" id="L1IP84"/>
<organism evidence="7">
    <name type="scientific">Guillardia theta (strain CCMP2712)</name>
    <name type="common">Cryptophyte</name>
    <dbReference type="NCBI Taxonomy" id="905079"/>
    <lineage>
        <taxon>Eukaryota</taxon>
        <taxon>Cryptophyceae</taxon>
        <taxon>Pyrenomonadales</taxon>
        <taxon>Geminigeraceae</taxon>
        <taxon>Guillardia</taxon>
    </lineage>
</organism>
<dbReference type="KEGG" id="gtt:GUITHDRAFT_165367"/>
<dbReference type="InterPro" id="IPR008271">
    <property type="entry name" value="Ser/Thr_kinase_AS"/>
</dbReference>
<dbReference type="InterPro" id="IPR051681">
    <property type="entry name" value="Ser/Thr_Kinases-Pseudokinases"/>
</dbReference>
<dbReference type="EnsemblProtists" id="EKX37867">
    <property type="protein sequence ID" value="EKX37867"/>
    <property type="gene ID" value="GUITHDRAFT_165367"/>
</dbReference>
<dbReference type="PROSITE" id="PS00108">
    <property type="entry name" value="PROTEIN_KINASE_ST"/>
    <property type="match status" value="1"/>
</dbReference>
<evidence type="ECO:0000256" key="2">
    <source>
        <dbReference type="ARBA" id="ARBA00022741"/>
    </source>
</evidence>
<dbReference type="Gene3D" id="3.30.200.20">
    <property type="entry name" value="Phosphorylase Kinase, domain 1"/>
    <property type="match status" value="1"/>
</dbReference>
<dbReference type="PANTHER" id="PTHR44329">
    <property type="entry name" value="SERINE/THREONINE-PROTEIN KINASE TNNI3K-RELATED"/>
    <property type="match status" value="1"/>
</dbReference>
<keyword evidence="3" id="KW-0418">Kinase</keyword>
<dbReference type="PaxDb" id="55529-EKX37867"/>
<feature type="region of interest" description="Disordered" evidence="5">
    <location>
        <begin position="222"/>
        <end position="286"/>
    </location>
</feature>
<evidence type="ECO:0000256" key="4">
    <source>
        <dbReference type="ARBA" id="ARBA00022840"/>
    </source>
</evidence>
<dbReference type="PROSITE" id="PS50011">
    <property type="entry name" value="PROTEIN_KINASE_DOM"/>
    <property type="match status" value="1"/>
</dbReference>
<evidence type="ECO:0000313" key="8">
    <source>
        <dbReference type="EnsemblProtists" id="EKX37867"/>
    </source>
</evidence>
<evidence type="ECO:0000256" key="5">
    <source>
        <dbReference type="SAM" id="MobiDB-lite"/>
    </source>
</evidence>
<dbReference type="STRING" id="905079.L1IP84"/>
<dbReference type="Gene3D" id="1.10.510.10">
    <property type="entry name" value="Transferase(Phosphotransferase) domain 1"/>
    <property type="match status" value="1"/>
</dbReference>
<keyword evidence="1" id="KW-0808">Transferase</keyword>
<dbReference type="GO" id="GO:0005524">
    <property type="term" value="F:ATP binding"/>
    <property type="evidence" value="ECO:0007669"/>
    <property type="project" value="UniProtKB-KW"/>
</dbReference>
<feature type="compositionally biased region" description="Polar residues" evidence="5">
    <location>
        <begin position="153"/>
        <end position="165"/>
    </location>
</feature>
<feature type="region of interest" description="Disordered" evidence="5">
    <location>
        <begin position="1"/>
        <end position="202"/>
    </location>
</feature>